<gene>
    <name evidence="1" type="ORF">BN873_270003</name>
</gene>
<dbReference type="OrthoDB" id="9867635at2"/>
<sequence length="169" mass="18325">MDRSKISTGHHYLAPPVAAPSSELLFGRLGAYWQTLGVTDPAQVQALTEQVLRRAAELPETPALDPLARALMVCGDLLDEWLARVLELPRPSRQLAAARAALLSGVAPDWPKALFAPPGEAMDHLLDTLRVAIAEPTPPPIASAMPTQRIRSFSLLGLLRVLWRKLFGG</sequence>
<dbReference type="AlphaFoldDB" id="W6M3K3"/>
<protein>
    <submittedName>
        <fullName evidence="1">Uncharacterized protein</fullName>
    </submittedName>
</protein>
<dbReference type="RefSeq" id="WP_048672140.1">
    <property type="nucleotide sequence ID" value="NZ_CBTJ020000033.1"/>
</dbReference>
<comment type="caution">
    <text evidence="1">The sequence shown here is derived from an EMBL/GenBank/DDBJ whole genome shotgun (WGS) entry which is preliminary data.</text>
</comment>
<accession>W6M3K3</accession>
<name>W6M3K3_9GAMM</name>
<proteinExistence type="predicted"/>
<evidence type="ECO:0000313" key="2">
    <source>
        <dbReference type="Proteomes" id="UP000035760"/>
    </source>
</evidence>
<organism evidence="1 2">
    <name type="scientific">Candidatus Competibacter denitrificans Run_A_D11</name>
    <dbReference type="NCBI Taxonomy" id="1400863"/>
    <lineage>
        <taxon>Bacteria</taxon>
        <taxon>Pseudomonadati</taxon>
        <taxon>Pseudomonadota</taxon>
        <taxon>Gammaproteobacteria</taxon>
        <taxon>Candidatus Competibacteraceae</taxon>
        <taxon>Candidatus Competibacter</taxon>
    </lineage>
</organism>
<dbReference type="EMBL" id="CBTJ020000033">
    <property type="protein sequence ID" value="CDI02207.1"/>
    <property type="molecule type" value="Genomic_DNA"/>
</dbReference>
<dbReference type="Proteomes" id="UP000035760">
    <property type="component" value="Unassembled WGS sequence"/>
</dbReference>
<reference evidence="1" key="1">
    <citation type="submission" date="2013-07" db="EMBL/GenBank/DDBJ databases">
        <authorList>
            <person name="McIlroy S."/>
        </authorList>
    </citation>
    <scope>NUCLEOTIDE SEQUENCE [LARGE SCALE GENOMIC DNA]</scope>
    <source>
        <strain evidence="1">Run_A_D11</strain>
    </source>
</reference>
<evidence type="ECO:0000313" key="1">
    <source>
        <dbReference type="EMBL" id="CDI02207.1"/>
    </source>
</evidence>
<reference evidence="1" key="2">
    <citation type="submission" date="2014-03" db="EMBL/GenBank/DDBJ databases">
        <title>Candidatus Competibacter-lineage genomes retrieved from metagenomes reveal functional metabolic diversity.</title>
        <authorList>
            <person name="McIlroy S.J."/>
            <person name="Albertsen M."/>
            <person name="Andresen E.K."/>
            <person name="Saunders A.M."/>
            <person name="Kristiansen R."/>
            <person name="Stokholm-Bjerregaard M."/>
            <person name="Nielsen K.L."/>
            <person name="Nielsen P.H."/>
        </authorList>
    </citation>
    <scope>NUCLEOTIDE SEQUENCE</scope>
    <source>
        <strain evidence="1">Run_A_D11</strain>
    </source>
</reference>
<keyword evidence="2" id="KW-1185">Reference proteome</keyword>
<dbReference type="STRING" id="1400863.BN873_270003"/>